<dbReference type="Gene3D" id="3.40.50.10580">
    <property type="entry name" value="ATPase, V1 complex, subunit F"/>
    <property type="match status" value="1"/>
</dbReference>
<reference evidence="4" key="1">
    <citation type="journal article" date="2020" name="mSystems">
        <title>Genome- and Community-Level Interaction Insights into Carbon Utilization and Element Cycling Functions of Hydrothermarchaeota in Hydrothermal Sediment.</title>
        <authorList>
            <person name="Zhou Z."/>
            <person name="Liu Y."/>
            <person name="Xu W."/>
            <person name="Pan J."/>
            <person name="Luo Z.H."/>
            <person name="Li M."/>
        </authorList>
    </citation>
    <scope>NUCLEOTIDE SEQUENCE [LARGE SCALE GENOMIC DNA]</scope>
    <source>
        <strain evidence="4">SpSt-349</strain>
    </source>
</reference>
<comment type="caution">
    <text evidence="4">The sequence shown here is derived from an EMBL/GenBank/DDBJ whole genome shotgun (WGS) entry which is preliminary data.</text>
</comment>
<keyword evidence="2" id="KW-0813">Transport</keyword>
<sequence length="107" mass="12583">MKRVVFLTPPDVRHGFSMAGVVHHTVAPEELEPLLRQLLADPDTGVVVVEERLLEGIDEERFREMERRWFGILLTLPVPRREKMEGEEDYLERLIRRAIGYHVRLQP</sequence>
<dbReference type="EMBL" id="DSOV01000030">
    <property type="protein sequence ID" value="HEN42139.1"/>
    <property type="molecule type" value="Genomic_DNA"/>
</dbReference>
<dbReference type="Pfam" id="PF01990">
    <property type="entry name" value="ATP-synt_F"/>
    <property type="match status" value="1"/>
</dbReference>
<dbReference type="SUPFAM" id="SSF159468">
    <property type="entry name" value="AtpF-like"/>
    <property type="match status" value="1"/>
</dbReference>
<dbReference type="AlphaFoldDB" id="A0A831UGV9"/>
<evidence type="ECO:0000256" key="2">
    <source>
        <dbReference type="ARBA" id="ARBA00022448"/>
    </source>
</evidence>
<proteinExistence type="inferred from homology"/>
<dbReference type="InterPro" id="IPR008218">
    <property type="entry name" value="ATPase_V1-cplx_f_g_su"/>
</dbReference>
<dbReference type="InterPro" id="IPR036906">
    <property type="entry name" value="ATPase_V1_fsu_sf"/>
</dbReference>
<dbReference type="GO" id="GO:0046961">
    <property type="term" value="F:proton-transporting ATPase activity, rotational mechanism"/>
    <property type="evidence" value="ECO:0007669"/>
    <property type="project" value="InterPro"/>
</dbReference>
<protein>
    <submittedName>
        <fullName evidence="4">ATPase</fullName>
    </submittedName>
</protein>
<accession>A0A831UGV9</accession>
<comment type="similarity">
    <text evidence="1">Belongs to the V-ATPase F subunit family.</text>
</comment>
<evidence type="ECO:0000256" key="1">
    <source>
        <dbReference type="ARBA" id="ARBA00010148"/>
    </source>
</evidence>
<evidence type="ECO:0000313" key="4">
    <source>
        <dbReference type="EMBL" id="HEN42139.1"/>
    </source>
</evidence>
<keyword evidence="3" id="KW-0406">Ion transport</keyword>
<organism evidence="4">
    <name type="scientific">Geobacter metallireducens</name>
    <dbReference type="NCBI Taxonomy" id="28232"/>
    <lineage>
        <taxon>Bacteria</taxon>
        <taxon>Pseudomonadati</taxon>
        <taxon>Thermodesulfobacteriota</taxon>
        <taxon>Desulfuromonadia</taxon>
        <taxon>Geobacterales</taxon>
        <taxon>Geobacteraceae</taxon>
        <taxon>Geobacter</taxon>
    </lineage>
</organism>
<evidence type="ECO:0000256" key="3">
    <source>
        <dbReference type="ARBA" id="ARBA00023065"/>
    </source>
</evidence>
<name>A0A831UGV9_GEOME</name>
<gene>
    <name evidence="4" type="ORF">ENQ87_07145</name>
</gene>